<protein>
    <recommendedName>
        <fullName evidence="5">TOG domain-containing protein</fullName>
    </recommendedName>
</protein>
<dbReference type="InterPro" id="IPR038737">
    <property type="entry name" value="SF3b_su1-like"/>
</dbReference>
<organism evidence="3 4">
    <name type="scientific">Daucus carota subsp. sativus</name>
    <name type="common">Carrot</name>
    <dbReference type="NCBI Taxonomy" id="79200"/>
    <lineage>
        <taxon>Eukaryota</taxon>
        <taxon>Viridiplantae</taxon>
        <taxon>Streptophyta</taxon>
        <taxon>Embryophyta</taxon>
        <taxon>Tracheophyta</taxon>
        <taxon>Spermatophyta</taxon>
        <taxon>Magnoliopsida</taxon>
        <taxon>eudicotyledons</taxon>
        <taxon>Gunneridae</taxon>
        <taxon>Pentapetalae</taxon>
        <taxon>asterids</taxon>
        <taxon>campanulids</taxon>
        <taxon>Apiales</taxon>
        <taxon>Apiaceae</taxon>
        <taxon>Apioideae</taxon>
        <taxon>Scandiceae</taxon>
        <taxon>Daucinae</taxon>
        <taxon>Daucus</taxon>
        <taxon>Daucus sect. Daucus</taxon>
    </lineage>
</organism>
<dbReference type="AlphaFoldDB" id="A0AAF1B6D8"/>
<dbReference type="InterPro" id="IPR016024">
    <property type="entry name" value="ARM-type_fold"/>
</dbReference>
<name>A0AAF1B6D8_DAUCS</name>
<dbReference type="SUPFAM" id="SSF48371">
    <property type="entry name" value="ARM repeat"/>
    <property type="match status" value="1"/>
</dbReference>
<keyword evidence="2" id="KW-0507">mRNA processing</keyword>
<keyword evidence="2" id="KW-0508">mRNA splicing</keyword>
<evidence type="ECO:0008006" key="5">
    <source>
        <dbReference type="Google" id="ProtNLM"/>
    </source>
</evidence>
<dbReference type="GO" id="GO:0005681">
    <property type="term" value="C:spliceosomal complex"/>
    <property type="evidence" value="ECO:0007669"/>
    <property type="project" value="UniProtKB-KW"/>
</dbReference>
<evidence type="ECO:0000256" key="1">
    <source>
        <dbReference type="ARBA" id="ARBA00005754"/>
    </source>
</evidence>
<dbReference type="EMBL" id="CP093349">
    <property type="protein sequence ID" value="WOH08284.1"/>
    <property type="molecule type" value="Genomic_DNA"/>
</dbReference>
<proteinExistence type="inferred from homology"/>
<sequence length="141" mass="15667">MVAMKAIEKIVANLGATNINGHLEELLVDGILYAFKEQTSSDIFNMTLNGFVVVLNSLEWRVRPYLPQICDTIKVCLDNKSCKVRQKAAYAISQIAGVLKQCEEEQLMANLGVVLHEKLAEECPEVLGSVMEALKAIKHHQ</sequence>
<dbReference type="GO" id="GO:0000245">
    <property type="term" value="P:spliceosomal complex assembly"/>
    <property type="evidence" value="ECO:0007669"/>
    <property type="project" value="InterPro"/>
</dbReference>
<dbReference type="GO" id="GO:0003729">
    <property type="term" value="F:mRNA binding"/>
    <property type="evidence" value="ECO:0007669"/>
    <property type="project" value="InterPro"/>
</dbReference>
<reference evidence="3" key="2">
    <citation type="submission" date="2022-03" db="EMBL/GenBank/DDBJ databases">
        <title>Draft title - Genomic analysis of global carrot germplasm unveils the trajectory of domestication and the origin of high carotenoid orange carrot.</title>
        <authorList>
            <person name="Iorizzo M."/>
            <person name="Ellison S."/>
            <person name="Senalik D."/>
            <person name="Macko-Podgorni A."/>
            <person name="Grzebelus D."/>
            <person name="Bostan H."/>
            <person name="Rolling W."/>
            <person name="Curaba J."/>
            <person name="Simon P."/>
        </authorList>
    </citation>
    <scope>NUCLEOTIDE SEQUENCE</scope>
    <source>
        <tissue evidence="3">Leaf</tissue>
    </source>
</reference>
<gene>
    <name evidence="3" type="ORF">DCAR_0727722</name>
</gene>
<accession>A0AAF1B6D8</accession>
<dbReference type="Proteomes" id="UP000077755">
    <property type="component" value="Chromosome 7"/>
</dbReference>
<comment type="similarity">
    <text evidence="1">Belongs to the SF3B1 family.</text>
</comment>
<dbReference type="Gene3D" id="1.25.10.10">
    <property type="entry name" value="Leucine-rich Repeat Variant"/>
    <property type="match status" value="1"/>
</dbReference>
<evidence type="ECO:0000313" key="4">
    <source>
        <dbReference type="Proteomes" id="UP000077755"/>
    </source>
</evidence>
<reference evidence="3" key="1">
    <citation type="journal article" date="2016" name="Nat. Genet.">
        <title>A high-quality carrot genome assembly provides new insights into carotenoid accumulation and asterid genome evolution.</title>
        <authorList>
            <person name="Iorizzo M."/>
            <person name="Ellison S."/>
            <person name="Senalik D."/>
            <person name="Zeng P."/>
            <person name="Satapoomin P."/>
            <person name="Huang J."/>
            <person name="Bowman M."/>
            <person name="Iovene M."/>
            <person name="Sanseverino W."/>
            <person name="Cavagnaro P."/>
            <person name="Yildiz M."/>
            <person name="Macko-Podgorni A."/>
            <person name="Moranska E."/>
            <person name="Grzebelus E."/>
            <person name="Grzebelus D."/>
            <person name="Ashrafi H."/>
            <person name="Zheng Z."/>
            <person name="Cheng S."/>
            <person name="Spooner D."/>
            <person name="Van Deynze A."/>
            <person name="Simon P."/>
        </authorList>
    </citation>
    <scope>NUCLEOTIDE SEQUENCE</scope>
    <source>
        <tissue evidence="3">Leaf</tissue>
    </source>
</reference>
<evidence type="ECO:0000313" key="3">
    <source>
        <dbReference type="EMBL" id="WOH08284.1"/>
    </source>
</evidence>
<dbReference type="InterPro" id="IPR011989">
    <property type="entry name" value="ARM-like"/>
</dbReference>
<evidence type="ECO:0000256" key="2">
    <source>
        <dbReference type="ARBA" id="ARBA00022728"/>
    </source>
</evidence>
<keyword evidence="2" id="KW-0747">Spliceosome</keyword>
<dbReference type="PANTHER" id="PTHR12097">
    <property type="entry name" value="SPLICING FACTOR 3B, SUBUNIT 1-RELATED"/>
    <property type="match status" value="1"/>
</dbReference>
<keyword evidence="4" id="KW-1185">Reference proteome</keyword>